<dbReference type="SMART" id="SM00387">
    <property type="entry name" value="HATPase_c"/>
    <property type="match status" value="1"/>
</dbReference>
<comment type="catalytic activity">
    <reaction evidence="1">
        <text>ATP + protein L-histidine = ADP + protein N-phospho-L-histidine.</text>
        <dbReference type="EC" id="2.7.13.3"/>
    </reaction>
</comment>
<feature type="transmembrane region" description="Helical" evidence="11">
    <location>
        <begin position="48"/>
        <end position="72"/>
    </location>
</feature>
<keyword evidence="10" id="KW-0175">Coiled coil</keyword>
<gene>
    <name evidence="14" type="ORF">DLM_1381</name>
</gene>
<dbReference type="STRING" id="332411.VI06_16895"/>
<feature type="domain" description="Response regulatory" evidence="13">
    <location>
        <begin position="918"/>
        <end position="1036"/>
    </location>
</feature>
<feature type="transmembrane region" description="Helical" evidence="11">
    <location>
        <begin position="461"/>
        <end position="481"/>
    </location>
</feature>
<dbReference type="PANTHER" id="PTHR43047:SF64">
    <property type="entry name" value="HISTIDINE KINASE CONTAINING CHEY-HOMOLOGOUS RECEIVER DOMAIN AND PAS DOMAIN-RELATED"/>
    <property type="match status" value="1"/>
</dbReference>
<keyword evidence="11" id="KW-0812">Transmembrane</keyword>
<comment type="function">
    <text evidence="7">Member of the two-component regulatory system BvgS/BvgA. Phosphorylates BvgA via a four-step phosphorelay in response to environmental signals.</text>
</comment>
<dbReference type="CDD" id="cd17546">
    <property type="entry name" value="REC_hyHK_CKI1_RcsC-like"/>
    <property type="match status" value="1"/>
</dbReference>
<feature type="domain" description="Histidine kinase" evidence="12">
    <location>
        <begin position="680"/>
        <end position="894"/>
    </location>
</feature>
<dbReference type="InterPro" id="IPR001789">
    <property type="entry name" value="Sig_transdc_resp-reg_receiver"/>
</dbReference>
<dbReference type="InterPro" id="IPR003661">
    <property type="entry name" value="HisK_dim/P_dom"/>
</dbReference>
<evidence type="ECO:0000256" key="2">
    <source>
        <dbReference type="ARBA" id="ARBA00012438"/>
    </source>
</evidence>
<feature type="transmembrane region" description="Helical" evidence="11">
    <location>
        <begin position="263"/>
        <end position="293"/>
    </location>
</feature>
<name>A0A3G9GC26_9NEIS</name>
<dbReference type="InterPro" id="IPR005467">
    <property type="entry name" value="His_kinase_dom"/>
</dbReference>
<dbReference type="Proteomes" id="UP000198290">
    <property type="component" value="Chromosome"/>
</dbReference>
<keyword evidence="6" id="KW-0902">Two-component regulatory system</keyword>
<dbReference type="GO" id="GO:0000155">
    <property type="term" value="F:phosphorelay sensor kinase activity"/>
    <property type="evidence" value="ECO:0007669"/>
    <property type="project" value="InterPro"/>
</dbReference>
<dbReference type="Gene3D" id="3.30.565.10">
    <property type="entry name" value="Histidine kinase-like ATPase, C-terminal domain"/>
    <property type="match status" value="1"/>
</dbReference>
<reference evidence="14 15" key="2">
    <citation type="journal article" date="2017" name="Genome Announc.">
        <title>Draft genome sequence of Aquitalea magnusonii strain H3, a plant growth-promoting bacterium of duckweed Lemna minor.</title>
        <authorList>
            <person name="Ishizawa H."/>
            <person name="Kuroda M."/>
            <person name="Ike M."/>
        </authorList>
    </citation>
    <scope>NUCLEOTIDE SEQUENCE [LARGE SCALE GENOMIC DNA]</scope>
    <source>
        <strain evidence="14 15">H3</strain>
    </source>
</reference>
<evidence type="ECO:0000256" key="10">
    <source>
        <dbReference type="SAM" id="Coils"/>
    </source>
</evidence>
<reference evidence="15" key="1">
    <citation type="journal article" date="2017" name="Biotechnol. Biofuels">
        <title>Evaluation of environmental bacterial communities as a factor affecting the growth of duckweed Lemna minor.</title>
        <authorList>
            <person name="Ishizawa H."/>
            <person name="Kuroda M."/>
            <person name="Morikawa M."/>
            <person name="Ike M."/>
        </authorList>
    </citation>
    <scope>NUCLEOTIDE SEQUENCE [LARGE SCALE GENOMIC DNA]</scope>
    <source>
        <strain evidence="15">H3</strain>
    </source>
</reference>
<keyword evidence="15" id="KW-1185">Reference proteome</keyword>
<dbReference type="CDD" id="cd00082">
    <property type="entry name" value="HisKA"/>
    <property type="match status" value="1"/>
</dbReference>
<dbReference type="Pfam" id="PF00072">
    <property type="entry name" value="Response_reg"/>
    <property type="match status" value="1"/>
</dbReference>
<sequence>MSHQPANPPQQVLQLRRDYNSWVARESLEDYALRFTPRRFRQWSLWRVANTALGGAASFLVLEAVGATMLVQAGFFNALLAILLTGLVILLAGLPISVYAARYGVDMDLLTRGAGFGYIGSTVTSLIYASFTFIFFALEAAIMAYALELGFGIPPVAGYLLCALLVLPLVTHGVTAISRLQSWTQPLWLLLLLLPYGFVLWQEPAAVQGLWHYPGAYGAGTQFELRSFGAAFAVGIALITQMGEQADYLRFMPPRTADNARSWWLACLLGGPGWVLPGVAKMLGGALLAWLALRNAVPLAKAVDPNQMYLIGYSHVFSDGRLAIAATTLFVIVSQLKINVTNAYAGSLAWSNFFSRLTHSHPGRVVWVVFNTLIALLLMELEVFQALGQVLALYSNIAISWIMTVVADLLINKPLGLSPPGIEFRRGYLYDINPVGLGAMALSSLLAVAAHLGVMGETAQALSPLVAMCAALLLSPLFAWLSGGRYYLARRPSGMQQARYRCVLCQREYEAEDIVGCPAYQGHICSLCCTLDVRCGDLCKPQATLAAQWQGLLQRLLPRGLQPYLQRGLGHYLLLMTGITAFLLLLLGLLYFIARQEGAVAGLAGLLFRLFAVLLLASSVLAWWMVLTRNSRQVAQEESRRQTRLLQQEIDSHRQTDLLLQQAREAAEQANQAKSRYVSTISHELRTPLNSMLGYAQILHADASLSAAARQAVEVVYKSGDHLLSVIEGTMDIARIESGKLTLDMRPLDFTAFIKQLVAMFSLQAQQKGLDFSFVPQGELPQVVRADEKRLRQILINLLGNAVKFTHCGEVSLGLRYQREMATFTIRDSGPGIAAEDQARLFEPFERGRQSQQGGSGLGLTISKMLTDLMGGEIRLDSTPGQGALFTVRLFLPALHGQQAEQAVPRLQRTGYAGPRRRLLLVDNEAVDRAMLRHMLQALGFELAEASSGAACLAQLASFRPHAVFMDLAMPGMDGWQTLRAIRQLQQGQPDAAQLAVISANAFDKGQDNDVGISAADFFVKPIRLQEILDWLGQRLALQWHSDSQPLASPALQPLHASAAALSLPPADLLQPLLEALQLGYPKGVKAALHTLAGQTTQYAEFLRRAEALAANFQLDALRSLAQPDKDQA</sequence>
<dbReference type="Pfam" id="PF00512">
    <property type="entry name" value="HisKA"/>
    <property type="match status" value="1"/>
</dbReference>
<dbReference type="EMBL" id="AP018823">
    <property type="protein sequence ID" value="BBF85005.1"/>
    <property type="molecule type" value="Genomic_DNA"/>
</dbReference>
<dbReference type="Gene3D" id="3.40.50.2300">
    <property type="match status" value="1"/>
</dbReference>
<reference evidence="15" key="3">
    <citation type="journal article" date="2017" name="Plant Physiol. Biochem.">
        <title>Differential oxidative and antioxidative response of duckweed Lemna minor toward plant growth promoting/inhibiting bacteria.</title>
        <authorList>
            <person name="Ishizawa H."/>
            <person name="Kuroda M."/>
            <person name="Morikawa M."/>
            <person name="Ike M."/>
        </authorList>
    </citation>
    <scope>NUCLEOTIDE SEQUENCE [LARGE SCALE GENOMIC DNA]</scope>
    <source>
        <strain evidence="15">H3</strain>
    </source>
</reference>
<feature type="transmembrane region" description="Helical" evidence="11">
    <location>
        <begin position="365"/>
        <end position="387"/>
    </location>
</feature>
<evidence type="ECO:0000256" key="6">
    <source>
        <dbReference type="ARBA" id="ARBA00023012"/>
    </source>
</evidence>
<dbReference type="Pfam" id="PF02518">
    <property type="entry name" value="HATPase_c"/>
    <property type="match status" value="1"/>
</dbReference>
<evidence type="ECO:0000256" key="11">
    <source>
        <dbReference type="SAM" id="Phobius"/>
    </source>
</evidence>
<dbReference type="PRINTS" id="PR00344">
    <property type="entry name" value="BCTRLSENSOR"/>
</dbReference>
<dbReference type="PROSITE" id="PS50109">
    <property type="entry name" value="HIS_KIN"/>
    <property type="match status" value="1"/>
</dbReference>
<evidence type="ECO:0000256" key="1">
    <source>
        <dbReference type="ARBA" id="ARBA00000085"/>
    </source>
</evidence>
<dbReference type="SUPFAM" id="SSF55874">
    <property type="entry name" value="ATPase domain of HSP90 chaperone/DNA topoisomerase II/histidine kinase"/>
    <property type="match status" value="1"/>
</dbReference>
<evidence type="ECO:0000256" key="8">
    <source>
        <dbReference type="ARBA" id="ARBA00070152"/>
    </source>
</evidence>
<feature type="transmembrane region" description="Helical" evidence="11">
    <location>
        <begin position="113"/>
        <end position="136"/>
    </location>
</feature>
<evidence type="ECO:0000256" key="5">
    <source>
        <dbReference type="ARBA" id="ARBA00022777"/>
    </source>
</evidence>
<dbReference type="InterPro" id="IPR004358">
    <property type="entry name" value="Sig_transdc_His_kin-like_C"/>
</dbReference>
<keyword evidence="3 9" id="KW-0597">Phosphoprotein</keyword>
<feature type="transmembrane region" description="Helical" evidence="11">
    <location>
        <begin position="187"/>
        <end position="205"/>
    </location>
</feature>
<proteinExistence type="predicted"/>
<dbReference type="SMART" id="SM00448">
    <property type="entry name" value="REC"/>
    <property type="match status" value="1"/>
</dbReference>
<dbReference type="KEGG" id="amah:DLM_1381"/>
<keyword evidence="11" id="KW-0472">Membrane</keyword>
<evidence type="ECO:0000259" key="13">
    <source>
        <dbReference type="PROSITE" id="PS50110"/>
    </source>
</evidence>
<feature type="transmembrane region" description="Helical" evidence="11">
    <location>
        <begin position="572"/>
        <end position="594"/>
    </location>
</feature>
<dbReference type="Gene3D" id="1.10.4160.10">
    <property type="entry name" value="Hydantoin permease"/>
    <property type="match status" value="1"/>
</dbReference>
<accession>A0A3G9GC26</accession>
<dbReference type="InterPro" id="IPR036097">
    <property type="entry name" value="HisK_dim/P_sf"/>
</dbReference>
<evidence type="ECO:0000259" key="12">
    <source>
        <dbReference type="PROSITE" id="PS50109"/>
    </source>
</evidence>
<dbReference type="EC" id="2.7.13.3" evidence="2"/>
<dbReference type="AlphaFoldDB" id="A0A3G9GC26"/>
<evidence type="ECO:0000256" key="4">
    <source>
        <dbReference type="ARBA" id="ARBA00022679"/>
    </source>
</evidence>
<dbReference type="PANTHER" id="PTHR43047">
    <property type="entry name" value="TWO-COMPONENT HISTIDINE PROTEIN KINASE"/>
    <property type="match status" value="1"/>
</dbReference>
<evidence type="ECO:0000313" key="14">
    <source>
        <dbReference type="EMBL" id="BBF85005.1"/>
    </source>
</evidence>
<evidence type="ECO:0000313" key="15">
    <source>
        <dbReference type="Proteomes" id="UP000198290"/>
    </source>
</evidence>
<evidence type="ECO:0000256" key="3">
    <source>
        <dbReference type="ARBA" id="ARBA00022553"/>
    </source>
</evidence>
<dbReference type="RefSeq" id="WP_197715524.1">
    <property type="nucleotide sequence ID" value="NZ_AP018823.1"/>
</dbReference>
<feature type="transmembrane region" description="Helical" evidence="11">
    <location>
        <begin position="313"/>
        <end position="333"/>
    </location>
</feature>
<dbReference type="InterPro" id="IPR011006">
    <property type="entry name" value="CheY-like_superfamily"/>
</dbReference>
<dbReference type="CDD" id="cd16922">
    <property type="entry name" value="HATPase_EvgS-ArcB-TorS-like"/>
    <property type="match status" value="1"/>
</dbReference>
<feature type="transmembrane region" description="Helical" evidence="11">
    <location>
        <begin position="432"/>
        <end position="455"/>
    </location>
</feature>
<dbReference type="FunFam" id="3.30.565.10:FF:000010">
    <property type="entry name" value="Sensor histidine kinase RcsC"/>
    <property type="match status" value="1"/>
</dbReference>
<feature type="transmembrane region" description="Helical" evidence="11">
    <location>
        <begin position="393"/>
        <end position="411"/>
    </location>
</feature>
<evidence type="ECO:0000256" key="7">
    <source>
        <dbReference type="ARBA" id="ARBA00058004"/>
    </source>
</evidence>
<dbReference type="SMART" id="SM00388">
    <property type="entry name" value="HisKA"/>
    <property type="match status" value="1"/>
</dbReference>
<keyword evidence="5" id="KW-0418">Kinase</keyword>
<keyword evidence="4" id="KW-0808">Transferase</keyword>
<keyword evidence="11" id="KW-1133">Transmembrane helix</keyword>
<dbReference type="Gene3D" id="1.10.287.130">
    <property type="match status" value="1"/>
</dbReference>
<dbReference type="SUPFAM" id="SSF47384">
    <property type="entry name" value="Homodimeric domain of signal transducing histidine kinase"/>
    <property type="match status" value="1"/>
</dbReference>
<feature type="coiled-coil region" evidence="10">
    <location>
        <begin position="653"/>
        <end position="680"/>
    </location>
</feature>
<feature type="modified residue" description="4-aspartylphosphate" evidence="9">
    <location>
        <position position="967"/>
    </location>
</feature>
<evidence type="ECO:0000256" key="9">
    <source>
        <dbReference type="PROSITE-ProRule" id="PRU00169"/>
    </source>
</evidence>
<dbReference type="InterPro" id="IPR003594">
    <property type="entry name" value="HATPase_dom"/>
</dbReference>
<feature type="transmembrane region" description="Helical" evidence="11">
    <location>
        <begin position="156"/>
        <end position="175"/>
    </location>
</feature>
<protein>
    <recommendedName>
        <fullName evidence="8">Virulence sensor protein BvgS</fullName>
        <ecNumber evidence="2">2.7.13.3</ecNumber>
    </recommendedName>
</protein>
<feature type="transmembrane region" description="Helical" evidence="11">
    <location>
        <begin position="78"/>
        <end position="101"/>
    </location>
</feature>
<dbReference type="PROSITE" id="PS50110">
    <property type="entry name" value="RESPONSE_REGULATORY"/>
    <property type="match status" value="1"/>
</dbReference>
<feature type="transmembrane region" description="Helical" evidence="11">
    <location>
        <begin position="606"/>
        <end position="627"/>
    </location>
</feature>
<dbReference type="SUPFAM" id="SSF52172">
    <property type="entry name" value="CheY-like"/>
    <property type="match status" value="1"/>
</dbReference>
<organism evidence="14 15">
    <name type="scientific">Aquitalea magnusonii</name>
    <dbReference type="NCBI Taxonomy" id="332411"/>
    <lineage>
        <taxon>Bacteria</taxon>
        <taxon>Pseudomonadati</taxon>
        <taxon>Pseudomonadota</taxon>
        <taxon>Betaproteobacteria</taxon>
        <taxon>Neisseriales</taxon>
        <taxon>Chromobacteriaceae</taxon>
        <taxon>Aquitalea</taxon>
    </lineage>
</organism>
<dbReference type="InterPro" id="IPR036890">
    <property type="entry name" value="HATPase_C_sf"/>
</dbReference>